<dbReference type="InterPro" id="IPR011600">
    <property type="entry name" value="Pept_C14_caspase"/>
</dbReference>
<gene>
    <name evidence="3" type="ORF">GCM10011578_062030</name>
</gene>
<feature type="transmembrane region" description="Helical" evidence="1">
    <location>
        <begin position="451"/>
        <end position="471"/>
    </location>
</feature>
<evidence type="ECO:0000256" key="1">
    <source>
        <dbReference type="SAM" id="Phobius"/>
    </source>
</evidence>
<dbReference type="Gene3D" id="3.40.50.1460">
    <property type="match status" value="1"/>
</dbReference>
<accession>A0A917XI86</accession>
<reference evidence="3" key="2">
    <citation type="submission" date="2020-09" db="EMBL/GenBank/DDBJ databases">
        <authorList>
            <person name="Sun Q."/>
            <person name="Zhou Y."/>
        </authorList>
    </citation>
    <scope>NUCLEOTIDE SEQUENCE</scope>
    <source>
        <strain evidence="3">CGMCC 4.7110</strain>
    </source>
</reference>
<dbReference type="InterPro" id="IPR050452">
    <property type="entry name" value="Metacaspase"/>
</dbReference>
<feature type="transmembrane region" description="Helical" evidence="1">
    <location>
        <begin position="368"/>
        <end position="388"/>
    </location>
</feature>
<evidence type="ECO:0000313" key="4">
    <source>
        <dbReference type="Proteomes" id="UP000653411"/>
    </source>
</evidence>
<evidence type="ECO:0000259" key="2">
    <source>
        <dbReference type="Pfam" id="PF00656"/>
    </source>
</evidence>
<dbReference type="NCBIfam" id="NF047832">
    <property type="entry name" value="caspase_w_EACC1"/>
    <property type="match status" value="1"/>
</dbReference>
<keyword evidence="4" id="KW-1185">Reference proteome</keyword>
<name>A0A917XI86_9ACTN</name>
<protein>
    <recommendedName>
        <fullName evidence="2">Peptidase C14 caspase domain-containing protein</fullName>
    </recommendedName>
</protein>
<dbReference type="SUPFAM" id="SSF52129">
    <property type="entry name" value="Caspase-like"/>
    <property type="match status" value="1"/>
</dbReference>
<dbReference type="GO" id="GO:0006508">
    <property type="term" value="P:proteolysis"/>
    <property type="evidence" value="ECO:0007669"/>
    <property type="project" value="InterPro"/>
</dbReference>
<feature type="transmembrane region" description="Helical" evidence="1">
    <location>
        <begin position="268"/>
        <end position="288"/>
    </location>
</feature>
<organism evidence="3 4">
    <name type="scientific">Streptomyces fuscichromogenes</name>
    <dbReference type="NCBI Taxonomy" id="1324013"/>
    <lineage>
        <taxon>Bacteria</taxon>
        <taxon>Bacillati</taxon>
        <taxon>Actinomycetota</taxon>
        <taxon>Actinomycetes</taxon>
        <taxon>Kitasatosporales</taxon>
        <taxon>Streptomycetaceae</taxon>
        <taxon>Streptomyces</taxon>
    </lineage>
</organism>
<keyword evidence="1" id="KW-0472">Membrane</keyword>
<feature type="transmembrane region" description="Helical" evidence="1">
    <location>
        <begin position="400"/>
        <end position="421"/>
    </location>
</feature>
<feature type="domain" description="Peptidase C14 caspase" evidence="2">
    <location>
        <begin position="4"/>
        <end position="192"/>
    </location>
</feature>
<evidence type="ECO:0000313" key="3">
    <source>
        <dbReference type="EMBL" id="GGN27071.1"/>
    </source>
</evidence>
<dbReference type="GO" id="GO:0005737">
    <property type="term" value="C:cytoplasm"/>
    <property type="evidence" value="ECO:0007669"/>
    <property type="project" value="TreeGrafter"/>
</dbReference>
<dbReference type="PANTHER" id="PTHR48104">
    <property type="entry name" value="METACASPASE-4"/>
    <property type="match status" value="1"/>
</dbReference>
<dbReference type="Proteomes" id="UP000653411">
    <property type="component" value="Unassembled WGS sequence"/>
</dbReference>
<dbReference type="EMBL" id="BMML01000016">
    <property type="protein sequence ID" value="GGN27071.1"/>
    <property type="molecule type" value="Genomic_DNA"/>
</dbReference>
<dbReference type="AlphaFoldDB" id="A0A917XI86"/>
<keyword evidence="1" id="KW-0812">Transmembrane</keyword>
<proteinExistence type="predicted"/>
<dbReference type="GO" id="GO:0004197">
    <property type="term" value="F:cysteine-type endopeptidase activity"/>
    <property type="evidence" value="ECO:0007669"/>
    <property type="project" value="InterPro"/>
</dbReference>
<comment type="caution">
    <text evidence="3">The sequence shown here is derived from an EMBL/GenBank/DDBJ whole genome shotgun (WGS) entry which is preliminary data.</text>
</comment>
<feature type="transmembrane region" description="Helical" evidence="1">
    <location>
        <begin position="492"/>
        <end position="514"/>
    </location>
</feature>
<dbReference type="InterPro" id="IPR029030">
    <property type="entry name" value="Caspase-like_dom_sf"/>
</dbReference>
<dbReference type="RefSeq" id="WP_189266165.1">
    <property type="nucleotide sequence ID" value="NZ_BMML01000016.1"/>
</dbReference>
<dbReference type="Pfam" id="PF00656">
    <property type="entry name" value="Peptidase_C14"/>
    <property type="match status" value="1"/>
</dbReference>
<sequence length="651" mass="69510">MRGRHRALLIGNAHFPNDPALTDLKGPPNDVLRLATALCDAEVGVFDVEDVEVLLERDSAQILDAVRILCQKAGQNDVQLIYYSGHGLPGPPGTGTLVLCGRDTSSASPSTAVGFPELDAILRTSPAAATVIVLDCCLSGAAKAAPDTRPLAGRGRFVLTACGPREAAGDALTVTAMSRFTEHVVTGLLGGAGRPYAEAITFTDLYEYVFATMSAEGEALPTVRQAATGSAVLARTPVEPLPARHDVGVPRPQESSQAPRWLRATGRWGLAVLLLLLVCFGALGFQALGDELAYRAQWTVAEGVSELQAVGSLGPAFNEIAFSMVGAGAGLFLAASLLARVLGAFWWIPPLLLMLAASRAMFDGLDFYGDNTALLLVPAAIITAVALRQPAGERRAWRRTVSVVAAVAAVLYPCAYLAYAFGQYVGSGWTVGDAMTFTSLKGSAAIGRVSWVWAAAVVGFALGAVAAHWILPRMPVLGRSPHGAAQGRARPWLHHLARWTAVVVCVPLAMTLAVRDYVGRPDFAFTDPAMRAMALGWFGFSSGCEETTCTLRAWETAAVDVEFLDLSSPKDALGWVRSDKDRDRVIAYEGTDKGYTYWIEKYDGHSGRIVWTHERCGCVAYIDVRDDKAAYDQAISTFWYATDISKPEESG</sequence>
<reference evidence="3" key="1">
    <citation type="journal article" date="2014" name="Int. J. Syst. Evol. Microbiol.">
        <title>Complete genome sequence of Corynebacterium casei LMG S-19264T (=DSM 44701T), isolated from a smear-ripened cheese.</title>
        <authorList>
            <consortium name="US DOE Joint Genome Institute (JGI-PGF)"/>
            <person name="Walter F."/>
            <person name="Albersmeier A."/>
            <person name="Kalinowski J."/>
            <person name="Ruckert C."/>
        </authorList>
    </citation>
    <scope>NUCLEOTIDE SEQUENCE</scope>
    <source>
        <strain evidence="3">CGMCC 4.7110</strain>
    </source>
</reference>
<dbReference type="PANTHER" id="PTHR48104:SF30">
    <property type="entry name" value="METACASPASE-1"/>
    <property type="match status" value="1"/>
</dbReference>
<feature type="transmembrane region" description="Helical" evidence="1">
    <location>
        <begin position="320"/>
        <end position="339"/>
    </location>
</feature>
<keyword evidence="1" id="KW-1133">Transmembrane helix</keyword>